<dbReference type="InterPro" id="IPR036249">
    <property type="entry name" value="Thioredoxin-like_sf"/>
</dbReference>
<gene>
    <name evidence="2" type="ORF">NCTC13079_00225</name>
</gene>
<keyword evidence="3" id="KW-1185">Reference proteome</keyword>
<dbReference type="PANTHER" id="PTHR13887:SF33">
    <property type="entry name" value="ISOMERASE"/>
    <property type="match status" value="1"/>
</dbReference>
<dbReference type="SUPFAM" id="SSF52833">
    <property type="entry name" value="Thioredoxin-like"/>
    <property type="match status" value="1"/>
</dbReference>
<feature type="domain" description="DSBA-like thioredoxin" evidence="1">
    <location>
        <begin position="3"/>
        <end position="202"/>
    </location>
</feature>
<accession>A0A448V073</accession>
<name>A0A448V073_9FIRM</name>
<dbReference type="OrthoDB" id="9799122at2"/>
<dbReference type="GO" id="GO:0016853">
    <property type="term" value="F:isomerase activity"/>
    <property type="evidence" value="ECO:0007669"/>
    <property type="project" value="UniProtKB-KW"/>
</dbReference>
<organism evidence="2 3">
    <name type="scientific">Aedoeadaptatus ivorii</name>
    <dbReference type="NCBI Taxonomy" id="54006"/>
    <lineage>
        <taxon>Bacteria</taxon>
        <taxon>Bacillati</taxon>
        <taxon>Bacillota</taxon>
        <taxon>Tissierellia</taxon>
        <taxon>Tissierellales</taxon>
        <taxon>Peptoniphilaceae</taxon>
        <taxon>Aedoeadaptatus</taxon>
    </lineage>
</organism>
<dbReference type="EMBL" id="LR134523">
    <property type="protein sequence ID" value="VEJ34605.1"/>
    <property type="molecule type" value="Genomic_DNA"/>
</dbReference>
<reference evidence="2 3" key="1">
    <citation type="submission" date="2018-12" db="EMBL/GenBank/DDBJ databases">
        <authorList>
            <consortium name="Pathogen Informatics"/>
        </authorList>
    </citation>
    <scope>NUCLEOTIDE SEQUENCE [LARGE SCALE GENOMIC DNA]</scope>
    <source>
        <strain evidence="2 3">NCTC13079</strain>
    </source>
</reference>
<dbReference type="Proteomes" id="UP000269544">
    <property type="component" value="Chromosome"/>
</dbReference>
<dbReference type="InterPro" id="IPR001853">
    <property type="entry name" value="DSBA-like_thioredoxin_dom"/>
</dbReference>
<dbReference type="PANTHER" id="PTHR13887">
    <property type="entry name" value="GLUTATHIONE S-TRANSFERASE KAPPA"/>
    <property type="match status" value="1"/>
</dbReference>
<evidence type="ECO:0000313" key="2">
    <source>
        <dbReference type="EMBL" id="VEJ34605.1"/>
    </source>
</evidence>
<protein>
    <submittedName>
        <fullName evidence="2">Protein-disulfide isomerase</fullName>
    </submittedName>
</protein>
<dbReference type="GO" id="GO:0016491">
    <property type="term" value="F:oxidoreductase activity"/>
    <property type="evidence" value="ECO:0007669"/>
    <property type="project" value="InterPro"/>
</dbReference>
<dbReference type="RefSeq" id="WP_126464697.1">
    <property type="nucleotide sequence ID" value="NZ_LR134523.1"/>
</dbReference>
<sequence>MKIQVWADFLCPFCLIGSKQMEAAMVAEGAEAEVEYMSYSLSDAIYPAEGEPYWERLAAEKGWSEDKVIAARSDVDALATEAGLSIDWRALVRGNTKDAHRLFQYAKAKGKGTEFFRRTQEAVFLEGALISDRPTLVALAKEVGLNPAEAESVLAKGEYEGFYIRDLVRAEEIGIRGVPFFLFDEKYTIAGAAPMADFQAAIRRAQTKE</sequence>
<evidence type="ECO:0000259" key="1">
    <source>
        <dbReference type="Pfam" id="PF01323"/>
    </source>
</evidence>
<dbReference type="CDD" id="cd03024">
    <property type="entry name" value="DsbA_FrnE"/>
    <property type="match status" value="1"/>
</dbReference>
<dbReference type="AlphaFoldDB" id="A0A448V073"/>
<proteinExistence type="predicted"/>
<evidence type="ECO:0000313" key="3">
    <source>
        <dbReference type="Proteomes" id="UP000269544"/>
    </source>
</evidence>
<dbReference type="Pfam" id="PF01323">
    <property type="entry name" value="DSBA"/>
    <property type="match status" value="1"/>
</dbReference>
<dbReference type="KEGG" id="piv:NCTC13079_00225"/>
<dbReference type="Gene3D" id="3.40.30.10">
    <property type="entry name" value="Glutaredoxin"/>
    <property type="match status" value="1"/>
</dbReference>
<keyword evidence="2" id="KW-0413">Isomerase</keyword>